<evidence type="ECO:0000256" key="3">
    <source>
        <dbReference type="ARBA" id="ARBA00022840"/>
    </source>
</evidence>
<comment type="domain">
    <text evidence="7">Consists of three domains: the N-terminal catalytic domain, the anticodon-binding domain and the C-terminal extension.</text>
</comment>
<evidence type="ECO:0000259" key="8">
    <source>
        <dbReference type="PROSITE" id="PS50862"/>
    </source>
</evidence>
<dbReference type="GO" id="GO:0005737">
    <property type="term" value="C:cytoplasm"/>
    <property type="evidence" value="ECO:0007669"/>
    <property type="project" value="UniProtKB-SubCell"/>
</dbReference>
<protein>
    <recommendedName>
        <fullName evidence="7">Proline--tRNA ligase</fullName>
        <ecNumber evidence="7">6.1.1.15</ecNumber>
    </recommendedName>
    <alternativeName>
        <fullName evidence="7">Prolyl-tRNA synthetase</fullName>
        <shortName evidence="7">ProRS</shortName>
    </alternativeName>
</protein>
<accession>A0A8T4L828</accession>
<dbReference type="InterPro" id="IPR006195">
    <property type="entry name" value="aa-tRNA-synth_II"/>
</dbReference>
<evidence type="ECO:0000256" key="4">
    <source>
        <dbReference type="ARBA" id="ARBA00022917"/>
    </source>
</evidence>
<dbReference type="InterPro" id="IPR017449">
    <property type="entry name" value="Pro-tRNA_synth_II"/>
</dbReference>
<proteinExistence type="inferred from homology"/>
<reference evidence="9" key="1">
    <citation type="submission" date="2021-03" db="EMBL/GenBank/DDBJ databases">
        <authorList>
            <person name="Jaffe A."/>
        </authorList>
    </citation>
    <scope>NUCLEOTIDE SEQUENCE</scope>
    <source>
        <strain evidence="9">RIFCSPLOWO2_01_FULL_AR10_48_17</strain>
    </source>
</reference>
<dbReference type="SUPFAM" id="SSF64586">
    <property type="entry name" value="C-terminal domain of ProRS"/>
    <property type="match status" value="1"/>
</dbReference>
<evidence type="ECO:0000256" key="6">
    <source>
        <dbReference type="ARBA" id="ARBA00047671"/>
    </source>
</evidence>
<dbReference type="Gene3D" id="3.30.110.30">
    <property type="entry name" value="C-terminal domain of ProRS"/>
    <property type="match status" value="1"/>
</dbReference>
<dbReference type="InterPro" id="IPR002316">
    <property type="entry name" value="Pro-tRNA-ligase_IIa"/>
</dbReference>
<dbReference type="SUPFAM" id="SSF55681">
    <property type="entry name" value="Class II aaRS and biotin synthetases"/>
    <property type="match status" value="1"/>
</dbReference>
<dbReference type="NCBIfam" id="TIGR00408">
    <property type="entry name" value="proS_fam_I"/>
    <property type="match status" value="1"/>
</dbReference>
<dbReference type="EMBL" id="JAGVWC010000010">
    <property type="protein sequence ID" value="MBS3061669.1"/>
    <property type="molecule type" value="Genomic_DNA"/>
</dbReference>
<comment type="caution">
    <text evidence="9">The sequence shown here is derived from an EMBL/GenBank/DDBJ whole genome shotgun (WGS) entry which is preliminary data.</text>
</comment>
<dbReference type="GO" id="GO:0006433">
    <property type="term" value="P:prolyl-tRNA aminoacylation"/>
    <property type="evidence" value="ECO:0007669"/>
    <property type="project" value="UniProtKB-UniRule"/>
</dbReference>
<comment type="catalytic activity">
    <reaction evidence="6 7">
        <text>tRNA(Pro) + L-proline + ATP = L-prolyl-tRNA(Pro) + AMP + diphosphate</text>
        <dbReference type="Rhea" id="RHEA:14305"/>
        <dbReference type="Rhea" id="RHEA-COMP:9700"/>
        <dbReference type="Rhea" id="RHEA-COMP:9702"/>
        <dbReference type="ChEBI" id="CHEBI:30616"/>
        <dbReference type="ChEBI" id="CHEBI:33019"/>
        <dbReference type="ChEBI" id="CHEBI:60039"/>
        <dbReference type="ChEBI" id="CHEBI:78442"/>
        <dbReference type="ChEBI" id="CHEBI:78532"/>
        <dbReference type="ChEBI" id="CHEBI:456215"/>
        <dbReference type="EC" id="6.1.1.15"/>
    </reaction>
</comment>
<evidence type="ECO:0000256" key="5">
    <source>
        <dbReference type="ARBA" id="ARBA00023146"/>
    </source>
</evidence>
<dbReference type="HAMAP" id="MF_01571">
    <property type="entry name" value="Pro_tRNA_synth_type3"/>
    <property type="match status" value="1"/>
</dbReference>
<sequence length="503" mass="58564">MKPNDKKNKTSESKNVREDKVIFNLDKETQFSDWFTEIIKTAELADLRYNIKGFLVFQPWSVLAMEAMYDYFERDLQKRGHKPYWYPALIPKSNLTRESEHVKGFVPEVFWVTEHGNNEKLEEPYALRPTSETAFYPMFSIWVRSYKDLPFLTYQRAQVWRYETKATRPFLRSREFYWIETHCGFKNASDAYQHVLGDMQTTERVMHQIFGIPFIFFQRPQWDKFAGADNTFAADTIMPDGKIIQQPSTHMLGTHFAKAFNEKFNDESGQEQLVYNTCYGPAISRMFASVISFHGDNKGLRFPFEIAPVQVIITPIAAHKNPSVNAKALQLRNQLFDTGLRVEVDSSDKMPGEKFYYWEMKGVPIRIEIGPKELDKNVVMLYRRDTETKTEIKEKDLLNAIQKNAFELSANLRKQADQKFENVIRDAKDRKELEKIVNDRGFCRCNFCSINLDGARCAETVEKEIGATVRGKRIDKDEKPFGTRECVICKQAAGVVVYIGKQY</sequence>
<feature type="domain" description="Aminoacyl-transfer RNA synthetases class-II family profile" evidence="8">
    <location>
        <begin position="66"/>
        <end position="303"/>
    </location>
</feature>
<name>A0A8T4L828_9ARCH</name>
<dbReference type="SMART" id="SM00946">
    <property type="entry name" value="ProRS-C_1"/>
    <property type="match status" value="1"/>
</dbReference>
<dbReference type="Gene3D" id="3.40.50.800">
    <property type="entry name" value="Anticodon-binding domain"/>
    <property type="match status" value="1"/>
</dbReference>
<keyword evidence="2 7" id="KW-0547">Nucleotide-binding</keyword>
<dbReference type="AlphaFoldDB" id="A0A8T4L828"/>
<dbReference type="InterPro" id="IPR004154">
    <property type="entry name" value="Anticodon-bd"/>
</dbReference>
<dbReference type="PANTHER" id="PTHR43382:SF2">
    <property type="entry name" value="BIFUNCTIONAL GLUTAMATE_PROLINE--TRNA LIGASE"/>
    <property type="match status" value="1"/>
</dbReference>
<keyword evidence="7" id="KW-0963">Cytoplasm</keyword>
<dbReference type="Pfam" id="PF00587">
    <property type="entry name" value="tRNA-synt_2b"/>
    <property type="match status" value="1"/>
</dbReference>
<dbReference type="PANTHER" id="PTHR43382">
    <property type="entry name" value="PROLYL-TRNA SYNTHETASE"/>
    <property type="match status" value="1"/>
</dbReference>
<keyword evidence="1 7" id="KW-0436">Ligase</keyword>
<evidence type="ECO:0000256" key="1">
    <source>
        <dbReference type="ARBA" id="ARBA00022598"/>
    </source>
</evidence>
<dbReference type="InterPro" id="IPR016061">
    <property type="entry name" value="Pro-tRNA_ligase_II_C"/>
</dbReference>
<keyword evidence="3 7" id="KW-0067">ATP-binding</keyword>
<dbReference type="EC" id="6.1.1.15" evidence="7"/>
<comment type="subcellular location">
    <subcellularLocation>
        <location evidence="7">Cytoplasm</location>
    </subcellularLocation>
</comment>
<evidence type="ECO:0000256" key="2">
    <source>
        <dbReference type="ARBA" id="ARBA00022741"/>
    </source>
</evidence>
<comment type="subunit">
    <text evidence="7">Homodimer.</text>
</comment>
<dbReference type="Pfam" id="PF09180">
    <property type="entry name" value="ProRS-C_1"/>
    <property type="match status" value="1"/>
</dbReference>
<evidence type="ECO:0000313" key="10">
    <source>
        <dbReference type="Proteomes" id="UP000675968"/>
    </source>
</evidence>
<dbReference type="InterPro" id="IPR004499">
    <property type="entry name" value="Pro-tRNA-ligase_IIa_arc-type"/>
</dbReference>
<reference evidence="9" key="2">
    <citation type="submission" date="2021-05" db="EMBL/GenBank/DDBJ databases">
        <title>Protein family content uncovers lineage relationships and bacterial pathway maintenance mechanisms in DPANN archaea.</title>
        <authorList>
            <person name="Castelle C.J."/>
            <person name="Meheust R."/>
            <person name="Jaffe A.L."/>
            <person name="Seitz K."/>
            <person name="Gong X."/>
            <person name="Baker B.J."/>
            <person name="Banfield J.F."/>
        </authorList>
    </citation>
    <scope>NUCLEOTIDE SEQUENCE</scope>
    <source>
        <strain evidence="9">RIFCSPLOWO2_01_FULL_AR10_48_17</strain>
    </source>
</reference>
<dbReference type="InterPro" id="IPR045864">
    <property type="entry name" value="aa-tRNA-synth_II/BPL/LPL"/>
</dbReference>
<dbReference type="Gene3D" id="3.30.930.10">
    <property type="entry name" value="Bira Bifunctional Protein, Domain 2"/>
    <property type="match status" value="1"/>
</dbReference>
<dbReference type="GO" id="GO:0005524">
    <property type="term" value="F:ATP binding"/>
    <property type="evidence" value="ECO:0007669"/>
    <property type="project" value="UniProtKB-UniRule"/>
</dbReference>
<dbReference type="PROSITE" id="PS50862">
    <property type="entry name" value="AA_TRNA_LIGASE_II"/>
    <property type="match status" value="1"/>
</dbReference>
<gene>
    <name evidence="7 9" type="primary">proS</name>
    <name evidence="9" type="ORF">J4215_03750</name>
</gene>
<keyword evidence="5 7" id="KW-0030">Aminoacyl-tRNA synthetase</keyword>
<dbReference type="Proteomes" id="UP000675968">
    <property type="component" value="Unassembled WGS sequence"/>
</dbReference>
<evidence type="ECO:0000313" key="9">
    <source>
        <dbReference type="EMBL" id="MBS3061669.1"/>
    </source>
</evidence>
<dbReference type="InterPro" id="IPR002314">
    <property type="entry name" value="aa-tRNA-synt_IIb"/>
</dbReference>
<dbReference type="InterPro" id="IPR036621">
    <property type="entry name" value="Anticodon-bd_dom_sf"/>
</dbReference>
<dbReference type="GO" id="GO:0004827">
    <property type="term" value="F:proline-tRNA ligase activity"/>
    <property type="evidence" value="ECO:0007669"/>
    <property type="project" value="UniProtKB-UniRule"/>
</dbReference>
<evidence type="ECO:0000256" key="7">
    <source>
        <dbReference type="HAMAP-Rule" id="MF_01571"/>
    </source>
</evidence>
<organism evidence="9 10">
    <name type="scientific">Candidatus Iainarchaeum sp</name>
    <dbReference type="NCBI Taxonomy" id="3101447"/>
    <lineage>
        <taxon>Archaea</taxon>
        <taxon>Candidatus Iainarchaeota</taxon>
        <taxon>Candidatus Iainarchaeia</taxon>
        <taxon>Candidatus Iainarchaeales</taxon>
        <taxon>Candidatus Iainarchaeaceae</taxon>
        <taxon>Candidatus Iainarchaeum</taxon>
    </lineage>
</organism>
<dbReference type="PRINTS" id="PR01046">
    <property type="entry name" value="TRNASYNTHPRO"/>
</dbReference>
<dbReference type="SUPFAM" id="SSF52954">
    <property type="entry name" value="Class II aaRS ABD-related"/>
    <property type="match status" value="1"/>
</dbReference>
<keyword evidence="4 7" id="KW-0648">Protein biosynthesis</keyword>
<comment type="function">
    <text evidence="7">Catalyzes the attachment of proline to tRNA(Pro) in a two-step reaction: proline is first activated by ATP to form Pro-AMP and then transferred to the acceptor end of tRNA(Pro).</text>
</comment>
<dbReference type="Pfam" id="PF03129">
    <property type="entry name" value="HGTP_anticodon"/>
    <property type="match status" value="1"/>
</dbReference>
<dbReference type="GO" id="GO:0017101">
    <property type="term" value="C:aminoacyl-tRNA synthetase multienzyme complex"/>
    <property type="evidence" value="ECO:0007669"/>
    <property type="project" value="TreeGrafter"/>
</dbReference>
<comment type="similarity">
    <text evidence="7">Belongs to the class-II aminoacyl-tRNA synthetase family. ProS type 3 subfamily.</text>
</comment>